<organism evidence="1 2">
    <name type="scientific">Glossina austeni</name>
    <name type="common">Savannah tsetse fly</name>
    <dbReference type="NCBI Taxonomy" id="7395"/>
    <lineage>
        <taxon>Eukaryota</taxon>
        <taxon>Metazoa</taxon>
        <taxon>Ecdysozoa</taxon>
        <taxon>Arthropoda</taxon>
        <taxon>Hexapoda</taxon>
        <taxon>Insecta</taxon>
        <taxon>Pterygota</taxon>
        <taxon>Neoptera</taxon>
        <taxon>Endopterygota</taxon>
        <taxon>Diptera</taxon>
        <taxon>Brachycera</taxon>
        <taxon>Muscomorpha</taxon>
        <taxon>Hippoboscoidea</taxon>
        <taxon>Glossinidae</taxon>
        <taxon>Glossina</taxon>
    </lineage>
</organism>
<evidence type="ECO:0000313" key="1">
    <source>
        <dbReference type="EnsemblMetazoa" id="GAUT051625-PA"/>
    </source>
</evidence>
<dbReference type="AlphaFoldDB" id="A0A1A9VYB5"/>
<dbReference type="VEuPathDB" id="VectorBase:GAUT051625"/>
<proteinExistence type="predicted"/>
<keyword evidence="2" id="KW-1185">Reference proteome</keyword>
<name>A0A1A9VYB5_GLOAU</name>
<dbReference type="EnsemblMetazoa" id="GAUT051625-RA">
    <property type="protein sequence ID" value="GAUT051625-PA"/>
    <property type="gene ID" value="GAUT051625"/>
</dbReference>
<reference evidence="1" key="1">
    <citation type="submission" date="2020-05" db="UniProtKB">
        <authorList>
            <consortium name="EnsemblMetazoa"/>
        </authorList>
    </citation>
    <scope>IDENTIFICATION</scope>
    <source>
        <strain evidence="1">TTRI</strain>
    </source>
</reference>
<sequence length="101" mass="11300">MYTHVTSGKQASKEASKQNALIDILGKQQPAINCSRNELRVSQEYESILKDGSTKVKSLLQTVNEYHRGLAKSTPTGVPILLLFVLNFGNLKLEDYYSIKQ</sequence>
<dbReference type="Proteomes" id="UP000078200">
    <property type="component" value="Unassembled WGS sequence"/>
</dbReference>
<protein>
    <submittedName>
        <fullName evidence="1">Uncharacterized protein</fullName>
    </submittedName>
</protein>
<accession>A0A1A9VYB5</accession>
<evidence type="ECO:0000313" key="2">
    <source>
        <dbReference type="Proteomes" id="UP000078200"/>
    </source>
</evidence>